<dbReference type="PANTHER" id="PTHR33121:SF71">
    <property type="entry name" value="OXYGEN SENSOR PROTEIN DOSP"/>
    <property type="match status" value="1"/>
</dbReference>
<feature type="domain" description="Response regulatory" evidence="2">
    <location>
        <begin position="6"/>
        <end position="125"/>
    </location>
</feature>
<sequence length="384" mass="43394">MNRTFSAMVIDDHPLQTTLLTHALRKHGAFVAPFNCVDKAIMCAETTQFDVIFCDIMMPGRDGVDMMELLDDINYQGKVVIVSAMDLTIISAVKAMCNDFSFEVVGKLQKPYDQLEVADIVDKMQQDTQKKATFIQPIEVDDHEFIWALGEGRVKNYYQPLVSTKSGEVLGYEALARWYHPIYGVLSPYHFLPIVERCGLSKALFDAVFNNVIYDIKHRGFTQKVSINVDHANLEDPQFASRFLSLCHDNDIEPEQITIEITERDTFQASTSIYKNLLKLRMNGVTVSIDDFGTGSSTFEKLAQLPFNELKIDRSFVHGVESDPKKRNIVVAIRSLAKSLNIHVVAEGVENEATMKVMREYGIDLCQGFYINKPMPLEAITILS</sequence>
<dbReference type="InterPro" id="IPR001633">
    <property type="entry name" value="EAL_dom"/>
</dbReference>
<dbReference type="InterPro" id="IPR011006">
    <property type="entry name" value="CheY-like_superfamily"/>
</dbReference>
<dbReference type="Proteomes" id="UP000092741">
    <property type="component" value="Chromosome 2"/>
</dbReference>
<keyword evidence="1" id="KW-0597">Phosphoprotein</keyword>
<evidence type="ECO:0000313" key="4">
    <source>
        <dbReference type="EMBL" id="ANQ14143.1"/>
    </source>
</evidence>
<dbReference type="EMBL" id="CP016346">
    <property type="protein sequence ID" value="ANQ14143.1"/>
    <property type="molecule type" value="Genomic_DNA"/>
</dbReference>
<dbReference type="RefSeq" id="WP_020334764.1">
    <property type="nucleotide sequence ID" value="NZ_ATFJ01000032.1"/>
</dbReference>
<dbReference type="Pfam" id="PF00072">
    <property type="entry name" value="Response_reg"/>
    <property type="match status" value="1"/>
</dbReference>
<dbReference type="AlphaFoldDB" id="A0AAN0Y4N6"/>
<name>A0AAN0Y4N6_VIBNA</name>
<evidence type="ECO:0000259" key="3">
    <source>
        <dbReference type="PROSITE" id="PS50883"/>
    </source>
</evidence>
<dbReference type="Gene3D" id="3.20.20.450">
    <property type="entry name" value="EAL domain"/>
    <property type="match status" value="1"/>
</dbReference>
<accession>A0AAN0Y4N6</accession>
<dbReference type="CDD" id="cd00156">
    <property type="entry name" value="REC"/>
    <property type="match status" value="1"/>
</dbReference>
<dbReference type="SMART" id="SM00448">
    <property type="entry name" value="REC"/>
    <property type="match status" value="1"/>
</dbReference>
<dbReference type="GO" id="GO:0000160">
    <property type="term" value="P:phosphorelay signal transduction system"/>
    <property type="evidence" value="ECO:0007669"/>
    <property type="project" value="InterPro"/>
</dbReference>
<dbReference type="InterPro" id="IPR035919">
    <property type="entry name" value="EAL_sf"/>
</dbReference>
<keyword evidence="5" id="KW-1185">Reference proteome</keyword>
<evidence type="ECO:0000313" key="5">
    <source>
        <dbReference type="Proteomes" id="UP000092741"/>
    </source>
</evidence>
<reference evidence="4 5" key="1">
    <citation type="submission" date="2016-07" db="EMBL/GenBank/DDBJ databases">
        <title>Developing Vibrio natriegens as a novel, fast-growing host for biotechnology.</title>
        <authorList>
            <person name="Weinstock M.T."/>
            <person name="Hesek E.D."/>
            <person name="Wilson C.M."/>
            <person name="Gibson D.G."/>
        </authorList>
    </citation>
    <scope>NUCLEOTIDE SEQUENCE [LARGE SCALE GENOMIC DNA]</scope>
    <source>
        <strain evidence="4 5">ATCC 14048</strain>
    </source>
</reference>
<dbReference type="InterPro" id="IPR001789">
    <property type="entry name" value="Sig_transdc_resp-reg_receiver"/>
</dbReference>
<dbReference type="KEGG" id="vna:PN96_19870"/>
<dbReference type="PROSITE" id="PS50883">
    <property type="entry name" value="EAL"/>
    <property type="match status" value="1"/>
</dbReference>
<gene>
    <name evidence="4" type="ORF">BA890_15370</name>
</gene>
<protein>
    <submittedName>
        <fullName evidence="4">Diguanylate phosphodiesterase</fullName>
    </submittedName>
</protein>
<proteinExistence type="predicted"/>
<feature type="domain" description="EAL" evidence="3">
    <location>
        <begin position="138"/>
        <end position="384"/>
    </location>
</feature>
<dbReference type="Pfam" id="PF00563">
    <property type="entry name" value="EAL"/>
    <property type="match status" value="1"/>
</dbReference>
<dbReference type="GO" id="GO:0071111">
    <property type="term" value="F:cyclic-guanylate-specific phosphodiesterase activity"/>
    <property type="evidence" value="ECO:0007669"/>
    <property type="project" value="InterPro"/>
</dbReference>
<dbReference type="Gene3D" id="3.40.50.2300">
    <property type="match status" value="1"/>
</dbReference>
<dbReference type="SMART" id="SM00052">
    <property type="entry name" value="EAL"/>
    <property type="match status" value="1"/>
</dbReference>
<dbReference type="PANTHER" id="PTHR33121">
    <property type="entry name" value="CYCLIC DI-GMP PHOSPHODIESTERASE PDEF"/>
    <property type="match status" value="1"/>
</dbReference>
<dbReference type="CDD" id="cd01948">
    <property type="entry name" value="EAL"/>
    <property type="match status" value="1"/>
</dbReference>
<dbReference type="PROSITE" id="PS50110">
    <property type="entry name" value="RESPONSE_REGULATORY"/>
    <property type="match status" value="1"/>
</dbReference>
<dbReference type="InterPro" id="IPR050706">
    <property type="entry name" value="Cyclic-di-GMP_PDE-like"/>
</dbReference>
<dbReference type="SUPFAM" id="SSF52172">
    <property type="entry name" value="CheY-like"/>
    <property type="match status" value="1"/>
</dbReference>
<dbReference type="GeneID" id="70915098"/>
<feature type="modified residue" description="4-aspartylphosphate" evidence="1">
    <location>
        <position position="55"/>
    </location>
</feature>
<dbReference type="SUPFAM" id="SSF141868">
    <property type="entry name" value="EAL domain-like"/>
    <property type="match status" value="1"/>
</dbReference>
<evidence type="ECO:0000259" key="2">
    <source>
        <dbReference type="PROSITE" id="PS50110"/>
    </source>
</evidence>
<evidence type="ECO:0000256" key="1">
    <source>
        <dbReference type="PROSITE-ProRule" id="PRU00169"/>
    </source>
</evidence>
<organism evidence="4 5">
    <name type="scientific">Vibrio natriegens NBRC 15636 = ATCC 14048 = DSM 759</name>
    <dbReference type="NCBI Taxonomy" id="1219067"/>
    <lineage>
        <taxon>Bacteria</taxon>
        <taxon>Pseudomonadati</taxon>
        <taxon>Pseudomonadota</taxon>
        <taxon>Gammaproteobacteria</taxon>
        <taxon>Vibrionales</taxon>
        <taxon>Vibrionaceae</taxon>
        <taxon>Vibrio</taxon>
    </lineage>
</organism>